<dbReference type="GO" id="GO:0030632">
    <property type="term" value="P:D-alanine biosynthetic process"/>
    <property type="evidence" value="ECO:0007669"/>
    <property type="project" value="TreeGrafter"/>
</dbReference>
<dbReference type="GO" id="GO:0030170">
    <property type="term" value="F:pyridoxal phosphate binding"/>
    <property type="evidence" value="ECO:0007669"/>
    <property type="project" value="TreeGrafter"/>
</dbReference>
<dbReference type="Gene3D" id="2.40.37.10">
    <property type="entry name" value="Lyase, Ornithine Decarboxylase, Chain A, domain 1"/>
    <property type="match status" value="1"/>
</dbReference>
<dbReference type="InterPro" id="IPR009006">
    <property type="entry name" value="Ala_racemase/Decarboxylase_C"/>
</dbReference>
<dbReference type="InterPro" id="IPR029066">
    <property type="entry name" value="PLP-binding_barrel"/>
</dbReference>
<protein>
    <submittedName>
        <fullName evidence="7">Alanine racemase</fullName>
        <ecNumber evidence="8">5.1.1.1</ecNumber>
    </submittedName>
</protein>
<evidence type="ECO:0000259" key="6">
    <source>
        <dbReference type="SMART" id="SM01005"/>
    </source>
</evidence>
<feature type="modified residue" description="N6-(pyridoxal phosphate)lysine" evidence="4">
    <location>
        <position position="30"/>
    </location>
</feature>
<dbReference type="GO" id="GO:0005829">
    <property type="term" value="C:cytosol"/>
    <property type="evidence" value="ECO:0007669"/>
    <property type="project" value="TreeGrafter"/>
</dbReference>
<dbReference type="InterPro" id="IPR000821">
    <property type="entry name" value="Ala_racemase"/>
</dbReference>
<accession>A0A0C2DPL1</accession>
<evidence type="ECO:0000256" key="4">
    <source>
        <dbReference type="PIRSR" id="PIRSR600821-50"/>
    </source>
</evidence>
<dbReference type="RefSeq" id="WP_040104775.1">
    <property type="nucleotide sequence ID" value="NZ_JABEVU030000001.1"/>
</dbReference>
<comment type="cofactor">
    <cofactor evidence="1 4">
        <name>pyridoxal 5'-phosphate</name>
        <dbReference type="ChEBI" id="CHEBI:597326"/>
    </cofactor>
</comment>
<dbReference type="PANTHER" id="PTHR30511:SF0">
    <property type="entry name" value="ALANINE RACEMASE, CATABOLIC-RELATED"/>
    <property type="match status" value="1"/>
</dbReference>
<evidence type="ECO:0000313" key="7">
    <source>
        <dbReference type="EMBL" id="KIH72003.1"/>
    </source>
</evidence>
<keyword evidence="2 4" id="KW-0663">Pyridoxal phosphate</keyword>
<dbReference type="AlphaFoldDB" id="A0A0C2DPL1"/>
<name>A0A0C2DPL1_9STAP</name>
<evidence type="ECO:0000256" key="3">
    <source>
        <dbReference type="ARBA" id="ARBA00023235"/>
    </source>
</evidence>
<dbReference type="Gene3D" id="3.20.20.10">
    <property type="entry name" value="Alanine racemase"/>
    <property type="match status" value="1"/>
</dbReference>
<reference evidence="8 10" key="4">
    <citation type="submission" date="2022-12" db="EMBL/GenBank/DDBJ databases">
        <title>Genome analysis and biological profiling of marine Salinicoccus roseus MOSEL-ME25.</title>
        <authorList>
            <person name="Mirza F.T."/>
            <person name="Xie Y."/>
            <person name="Shinwari Z.K."/>
        </authorList>
    </citation>
    <scope>NUCLEOTIDE SEQUENCE [LARGE SCALE GENOMIC DNA]</scope>
    <source>
        <strain evidence="8 10">MOSEL-ME25</strain>
    </source>
</reference>
<evidence type="ECO:0000313" key="8">
    <source>
        <dbReference type="EMBL" id="MDB0579153.1"/>
    </source>
</evidence>
<evidence type="ECO:0000256" key="1">
    <source>
        <dbReference type="ARBA" id="ARBA00001933"/>
    </source>
</evidence>
<dbReference type="GO" id="GO:0009252">
    <property type="term" value="P:peptidoglycan biosynthetic process"/>
    <property type="evidence" value="ECO:0007669"/>
    <property type="project" value="TreeGrafter"/>
</dbReference>
<comment type="caution">
    <text evidence="7">The sequence shown here is derived from an EMBL/GenBank/DDBJ whole genome shotgun (WGS) entry which is preliminary data.</text>
</comment>
<sequence>MGGTLTIDRKQFIQTAEAAAGGNDVIAVVKNNAYNFGLEFSVRAFLEAGIHSFATTSMDEALEIRRISQEAMIFLMNPTYDLETVRENGFHITLPSLEYYHEYREALSGISVHLEYAGLFNRSGFGTSDEMIEVINDVHALPRNARMDVAGIWTHFGYADELDMEEYEVERELWRSLLSDVLATGHAFDYIHSQNSASFARDGLFNGHTHLRLGIALYGSRPYASLPAENYMQSLTLKAPIVQLRRLSANQKCGYGGSYQPENDAKIAVVDIGYGDGILRKRADFDCMINGKRYAIKALMMSHMIVEVDEDVTLDDEVIMYSNDLRIDDYTALGAGANSEQLGALNYNSLKKVILNDTSVYQ</sequence>
<feature type="domain" description="Alanine racemase C-terminal" evidence="6">
    <location>
        <begin position="234"/>
        <end position="355"/>
    </location>
</feature>
<dbReference type="InterPro" id="IPR011079">
    <property type="entry name" value="Ala_racemase_C"/>
</dbReference>
<dbReference type="STRING" id="45670.SN16_01180"/>
<gene>
    <name evidence="8" type="ORF">F7P68_0001200</name>
    <name evidence="7" type="ORF">SN16_01180</name>
</gene>
<reference evidence="8" key="3">
    <citation type="submission" date="2020-04" db="EMBL/GenBank/DDBJ databases">
        <authorList>
            <person name="Tanveer F."/>
            <person name="Xie Y."/>
            <person name="Shinwari Z.K."/>
        </authorList>
    </citation>
    <scope>NUCLEOTIDE SEQUENCE</scope>
    <source>
        <strain evidence="8">MOSEL-ME25</strain>
    </source>
</reference>
<evidence type="ECO:0000256" key="2">
    <source>
        <dbReference type="ARBA" id="ARBA00022898"/>
    </source>
</evidence>
<organism evidence="7 9">
    <name type="scientific">Salinicoccus roseus</name>
    <dbReference type="NCBI Taxonomy" id="45670"/>
    <lineage>
        <taxon>Bacteria</taxon>
        <taxon>Bacillati</taxon>
        <taxon>Bacillota</taxon>
        <taxon>Bacilli</taxon>
        <taxon>Bacillales</taxon>
        <taxon>Staphylococcaceae</taxon>
        <taxon>Salinicoccus</taxon>
    </lineage>
</organism>
<keyword evidence="10" id="KW-1185">Reference proteome</keyword>
<dbReference type="Proteomes" id="UP000031546">
    <property type="component" value="Unassembled WGS sequence"/>
</dbReference>
<dbReference type="PRINTS" id="PR00992">
    <property type="entry name" value="ALARACEMASE"/>
</dbReference>
<dbReference type="SUPFAM" id="SSF51419">
    <property type="entry name" value="PLP-binding barrel"/>
    <property type="match status" value="1"/>
</dbReference>
<evidence type="ECO:0000313" key="9">
    <source>
        <dbReference type="Proteomes" id="UP000031546"/>
    </source>
</evidence>
<dbReference type="PANTHER" id="PTHR30511">
    <property type="entry name" value="ALANINE RACEMASE"/>
    <property type="match status" value="1"/>
</dbReference>
<dbReference type="OrthoDB" id="9813814at2"/>
<dbReference type="EMBL" id="JABEVU030000001">
    <property type="protein sequence ID" value="MDB0579153.1"/>
    <property type="molecule type" value="Genomic_DNA"/>
</dbReference>
<dbReference type="EC" id="5.1.1.1" evidence="8"/>
<dbReference type="EMBL" id="JXII01000001">
    <property type="protein sequence ID" value="KIH72003.1"/>
    <property type="molecule type" value="Genomic_DNA"/>
</dbReference>
<dbReference type="GO" id="GO:0008784">
    <property type="term" value="F:alanine racemase activity"/>
    <property type="evidence" value="ECO:0007669"/>
    <property type="project" value="UniProtKB-EC"/>
</dbReference>
<dbReference type="SMART" id="SM01005">
    <property type="entry name" value="Ala_racemase_C"/>
    <property type="match status" value="1"/>
</dbReference>
<dbReference type="InterPro" id="IPR001608">
    <property type="entry name" value="Ala_racemase_N"/>
</dbReference>
<dbReference type="Pfam" id="PF01168">
    <property type="entry name" value="Ala_racemase_N"/>
    <property type="match status" value="1"/>
</dbReference>
<dbReference type="Pfam" id="PF00842">
    <property type="entry name" value="Ala_racemase_C"/>
    <property type="match status" value="1"/>
</dbReference>
<evidence type="ECO:0000313" key="10">
    <source>
        <dbReference type="Proteomes" id="UP000527860"/>
    </source>
</evidence>
<feature type="binding site" evidence="5">
    <location>
        <position position="301"/>
    </location>
    <ligand>
        <name>substrate</name>
    </ligand>
</feature>
<reference evidence="7 9" key="1">
    <citation type="submission" date="2015-01" db="EMBL/GenBank/DDBJ databases">
        <title>Genome sequences of high lactate-tolerant strain Salinicoccus roseus W12 with industrial interest.</title>
        <authorList>
            <person name="Wang H."/>
            <person name="Yu B."/>
        </authorList>
    </citation>
    <scope>NUCLEOTIDE SEQUENCE [LARGE SCALE GENOMIC DNA]</scope>
    <source>
        <strain evidence="7 9">W12</strain>
    </source>
</reference>
<dbReference type="SUPFAM" id="SSF50621">
    <property type="entry name" value="Alanine racemase C-terminal domain-like"/>
    <property type="match status" value="1"/>
</dbReference>
<dbReference type="GeneID" id="77844154"/>
<reference evidence="10" key="2">
    <citation type="submission" date="2020-04" db="EMBL/GenBank/DDBJ databases">
        <title>Genome analysis and biological profiling of marine Cellulosimicrobium funkei MOSEL-ME6.</title>
        <authorList>
            <person name="Tanveer F."/>
            <person name="Xie Y."/>
            <person name="Shinwari Z.K."/>
        </authorList>
    </citation>
    <scope>NUCLEOTIDE SEQUENCE [LARGE SCALE GENOMIC DNA]</scope>
    <source>
        <strain evidence="10">MOSEL-ME25</strain>
    </source>
</reference>
<keyword evidence="3 8" id="KW-0413">Isomerase</keyword>
<evidence type="ECO:0000256" key="5">
    <source>
        <dbReference type="PIRSR" id="PIRSR600821-52"/>
    </source>
</evidence>
<feature type="binding site" evidence="5">
    <location>
        <position position="122"/>
    </location>
    <ligand>
        <name>substrate</name>
    </ligand>
</feature>
<dbReference type="Proteomes" id="UP000527860">
    <property type="component" value="Unassembled WGS sequence"/>
</dbReference>
<proteinExistence type="predicted"/>